<keyword evidence="3" id="KW-1015">Disulfide bond</keyword>
<dbReference type="SUPFAM" id="SSF52833">
    <property type="entry name" value="Thioredoxin-like"/>
    <property type="match status" value="1"/>
</dbReference>
<dbReference type="RefSeq" id="WP_028285030.1">
    <property type="nucleotide sequence ID" value="NZ_BMLF01000001.1"/>
</dbReference>
<sequence length="208" mass="22368">MSNIRRRTLLAGGVLTAAAGTGLLSLLRAPAFAKEITVEEVLFDPANPVLGNPEGDVTIVEFFDYQCPYCKANHPVLTETVEADGNIRLVMKDWPIFGAPSVRASQLALGAATLGRYEAANSALMETDGKLDETRIHEALKDVGFDVAALDRAYRDERSRWDGLMGRNSDQATMLGLRGTPAFIIGTTIYPGAMDAAALRDAVELARA</sequence>
<keyword evidence="1" id="KW-0732">Signal</keyword>
<dbReference type="EMBL" id="BMLF01000001">
    <property type="protein sequence ID" value="GGL82233.1"/>
    <property type="molecule type" value="Genomic_DNA"/>
</dbReference>
<organism evidence="6 7">
    <name type="scientific">Pseudooceanicola nanhaiensis</name>
    <dbReference type="NCBI Taxonomy" id="375761"/>
    <lineage>
        <taxon>Bacteria</taxon>
        <taxon>Pseudomonadati</taxon>
        <taxon>Pseudomonadota</taxon>
        <taxon>Alphaproteobacteria</taxon>
        <taxon>Rhodobacterales</taxon>
        <taxon>Paracoccaceae</taxon>
        <taxon>Pseudooceanicola</taxon>
    </lineage>
</organism>
<dbReference type="Gene3D" id="3.40.30.10">
    <property type="entry name" value="Glutaredoxin"/>
    <property type="match status" value="1"/>
</dbReference>
<dbReference type="PROSITE" id="PS51352">
    <property type="entry name" value="THIOREDOXIN_2"/>
    <property type="match status" value="1"/>
</dbReference>
<gene>
    <name evidence="6" type="ORF">GCM10011534_00400</name>
</gene>
<dbReference type="InterPro" id="IPR001853">
    <property type="entry name" value="DSBA-like_thioredoxin_dom"/>
</dbReference>
<comment type="caution">
    <text evidence="6">The sequence shown here is derived from an EMBL/GenBank/DDBJ whole genome shotgun (WGS) entry which is preliminary data.</text>
</comment>
<proteinExistence type="predicted"/>
<feature type="domain" description="Thioredoxin" evidence="5">
    <location>
        <begin position="23"/>
        <end position="208"/>
    </location>
</feature>
<dbReference type="Proteomes" id="UP000649829">
    <property type="component" value="Unassembled WGS sequence"/>
</dbReference>
<dbReference type="AlphaFoldDB" id="A0A917SHC0"/>
<evidence type="ECO:0000313" key="7">
    <source>
        <dbReference type="Proteomes" id="UP000649829"/>
    </source>
</evidence>
<dbReference type="PANTHER" id="PTHR13887">
    <property type="entry name" value="GLUTATHIONE S-TRANSFERASE KAPPA"/>
    <property type="match status" value="1"/>
</dbReference>
<dbReference type="GO" id="GO:0016491">
    <property type="term" value="F:oxidoreductase activity"/>
    <property type="evidence" value="ECO:0007669"/>
    <property type="project" value="UniProtKB-KW"/>
</dbReference>
<dbReference type="PANTHER" id="PTHR13887:SF14">
    <property type="entry name" value="DISULFIDE BOND FORMATION PROTEIN D"/>
    <property type="match status" value="1"/>
</dbReference>
<dbReference type="InterPro" id="IPR013766">
    <property type="entry name" value="Thioredoxin_domain"/>
</dbReference>
<keyword evidence="7" id="KW-1185">Reference proteome</keyword>
<dbReference type="CDD" id="cd03023">
    <property type="entry name" value="DsbA_Com1_like"/>
    <property type="match status" value="1"/>
</dbReference>
<evidence type="ECO:0000256" key="3">
    <source>
        <dbReference type="ARBA" id="ARBA00023157"/>
    </source>
</evidence>
<keyword evidence="4" id="KW-0676">Redox-active center</keyword>
<dbReference type="PROSITE" id="PS51318">
    <property type="entry name" value="TAT"/>
    <property type="match status" value="1"/>
</dbReference>
<dbReference type="InterPro" id="IPR036249">
    <property type="entry name" value="Thioredoxin-like_sf"/>
</dbReference>
<dbReference type="InterPro" id="IPR006311">
    <property type="entry name" value="TAT_signal"/>
</dbReference>
<accession>A0A917SHC0</accession>
<evidence type="ECO:0000313" key="6">
    <source>
        <dbReference type="EMBL" id="GGL82233.1"/>
    </source>
</evidence>
<reference evidence="6" key="1">
    <citation type="journal article" date="2014" name="Int. J. Syst. Evol. Microbiol.">
        <title>Complete genome sequence of Corynebacterium casei LMG S-19264T (=DSM 44701T), isolated from a smear-ripened cheese.</title>
        <authorList>
            <consortium name="US DOE Joint Genome Institute (JGI-PGF)"/>
            <person name="Walter F."/>
            <person name="Albersmeier A."/>
            <person name="Kalinowski J."/>
            <person name="Ruckert C."/>
        </authorList>
    </citation>
    <scope>NUCLEOTIDE SEQUENCE</scope>
    <source>
        <strain evidence="6">CGMCC 1.6293</strain>
    </source>
</reference>
<evidence type="ECO:0000256" key="1">
    <source>
        <dbReference type="ARBA" id="ARBA00022729"/>
    </source>
</evidence>
<evidence type="ECO:0000256" key="4">
    <source>
        <dbReference type="ARBA" id="ARBA00023284"/>
    </source>
</evidence>
<evidence type="ECO:0000256" key="2">
    <source>
        <dbReference type="ARBA" id="ARBA00023002"/>
    </source>
</evidence>
<evidence type="ECO:0000259" key="5">
    <source>
        <dbReference type="PROSITE" id="PS51352"/>
    </source>
</evidence>
<protein>
    <submittedName>
        <fullName evidence="6">DSBA oxidoreductase</fullName>
    </submittedName>
</protein>
<dbReference type="Pfam" id="PF01323">
    <property type="entry name" value="DSBA"/>
    <property type="match status" value="1"/>
</dbReference>
<keyword evidence="2" id="KW-0560">Oxidoreductase</keyword>
<name>A0A917SHC0_9RHOB</name>
<reference evidence="6" key="2">
    <citation type="submission" date="2020-09" db="EMBL/GenBank/DDBJ databases">
        <authorList>
            <person name="Sun Q."/>
            <person name="Zhou Y."/>
        </authorList>
    </citation>
    <scope>NUCLEOTIDE SEQUENCE</scope>
    <source>
        <strain evidence="6">CGMCC 1.6293</strain>
    </source>
</reference>